<proteinExistence type="predicted"/>
<accession>A0A3R7NDB2</accession>
<organism evidence="2 3">
    <name type="scientific">Trypanosoma rangeli</name>
    <dbReference type="NCBI Taxonomy" id="5698"/>
    <lineage>
        <taxon>Eukaryota</taxon>
        <taxon>Discoba</taxon>
        <taxon>Euglenozoa</taxon>
        <taxon>Kinetoplastea</taxon>
        <taxon>Metakinetoplastina</taxon>
        <taxon>Trypanosomatida</taxon>
        <taxon>Trypanosomatidae</taxon>
        <taxon>Trypanosoma</taxon>
        <taxon>Herpetosoma</taxon>
    </lineage>
</organism>
<dbReference type="GeneID" id="40328824"/>
<dbReference type="RefSeq" id="XP_029238279.1">
    <property type="nucleotide sequence ID" value="XM_029381798.1"/>
</dbReference>
<dbReference type="EMBL" id="MKGL01000154">
    <property type="protein sequence ID" value="RNF04749.1"/>
    <property type="molecule type" value="Genomic_DNA"/>
</dbReference>
<evidence type="ECO:0000256" key="1">
    <source>
        <dbReference type="SAM" id="MobiDB-lite"/>
    </source>
</evidence>
<reference evidence="2 3" key="1">
    <citation type="journal article" date="2018" name="BMC Genomics">
        <title>Genomic comparison of Trypanosoma conorhini and Trypanosoma rangeli to Trypanosoma cruzi strains of high and low virulence.</title>
        <authorList>
            <person name="Bradwell K.R."/>
            <person name="Koparde V.N."/>
            <person name="Matveyev A.V."/>
            <person name="Serrano M.G."/>
            <person name="Alves J.M."/>
            <person name="Parikh H."/>
            <person name="Huang B."/>
            <person name="Lee V."/>
            <person name="Espinosa-Alvarez O."/>
            <person name="Ortiz P.A."/>
            <person name="Costa-Martins A.G."/>
            <person name="Teixeira M.M."/>
            <person name="Buck G.A."/>
        </authorList>
    </citation>
    <scope>NUCLEOTIDE SEQUENCE [LARGE SCALE GENOMIC DNA]</scope>
    <source>
        <strain evidence="2 3">AM80</strain>
    </source>
</reference>
<sequence length="102" mass="10753">MLMRNNTNWSAEACALLRLAPDELRRRGAWLPASSTAAVLEALALPPAPLQQPPVGEEGRWAPHAHDRPAEKTATAPLSAAPTAWEGDADELAVVEDVAGAP</sequence>
<evidence type="ECO:0000313" key="2">
    <source>
        <dbReference type="EMBL" id="RNF04749.1"/>
    </source>
</evidence>
<name>A0A3R7NDB2_TRYRA</name>
<protein>
    <submittedName>
        <fullName evidence="2">Uncharacterized protein</fullName>
    </submittedName>
</protein>
<comment type="caution">
    <text evidence="2">The sequence shown here is derived from an EMBL/GenBank/DDBJ whole genome shotgun (WGS) entry which is preliminary data.</text>
</comment>
<dbReference type="AlphaFoldDB" id="A0A3R7NDB2"/>
<evidence type="ECO:0000313" key="3">
    <source>
        <dbReference type="Proteomes" id="UP000283634"/>
    </source>
</evidence>
<dbReference type="Proteomes" id="UP000283634">
    <property type="component" value="Unassembled WGS sequence"/>
</dbReference>
<feature type="compositionally biased region" description="Basic and acidic residues" evidence="1">
    <location>
        <begin position="57"/>
        <end position="71"/>
    </location>
</feature>
<gene>
    <name evidence="2" type="ORF">TraAM80_04891</name>
</gene>
<feature type="region of interest" description="Disordered" evidence="1">
    <location>
        <begin position="49"/>
        <end position="85"/>
    </location>
</feature>
<dbReference type="OrthoDB" id="407609at2759"/>
<feature type="compositionally biased region" description="Low complexity" evidence="1">
    <location>
        <begin position="73"/>
        <end position="84"/>
    </location>
</feature>
<keyword evidence="3" id="KW-1185">Reference proteome</keyword>